<feature type="signal peptide" evidence="1">
    <location>
        <begin position="1"/>
        <end position="24"/>
    </location>
</feature>
<dbReference type="AlphaFoldDB" id="A0A1U7GSX5"/>
<dbReference type="Pfam" id="PF10989">
    <property type="entry name" value="DUF2808"/>
    <property type="match status" value="1"/>
</dbReference>
<dbReference type="RefSeq" id="WP_062244550.1">
    <property type="nucleotide sequence ID" value="NZ_MRCA01000027.1"/>
</dbReference>
<evidence type="ECO:0008006" key="4">
    <source>
        <dbReference type="Google" id="ProtNLM"/>
    </source>
</evidence>
<dbReference type="EMBL" id="MRCA01000027">
    <property type="protein sequence ID" value="OKH10907.1"/>
    <property type="molecule type" value="Genomic_DNA"/>
</dbReference>
<dbReference type="OrthoDB" id="464559at2"/>
<sequence length="171" mass="19213">MRRLFSALAVTGFLLTSLPAVSWAQSLPGFTLFSGVKSENQLPFRLDFGGQTNGWDRYRLRIPAKKMKVAASEFVVSYPNYYKGKFDPKKIEVRVRDKKVPLTEAKWDRENGVIMIYPQEPVPAGTNVEIVLSNVRNPAFGGIYYFNCYTVSPGDAAALRSYMGTWILSVS</sequence>
<proteinExistence type="predicted"/>
<evidence type="ECO:0000256" key="1">
    <source>
        <dbReference type="SAM" id="SignalP"/>
    </source>
</evidence>
<accession>A0A1U7GSX5</accession>
<dbReference type="InterPro" id="IPR021256">
    <property type="entry name" value="DUF2808"/>
</dbReference>
<keyword evidence="1" id="KW-0732">Signal</keyword>
<feature type="chain" id="PRO_5010573719" description="DUF2808 domain-containing protein" evidence="1">
    <location>
        <begin position="25"/>
        <end position="171"/>
    </location>
</feature>
<evidence type="ECO:0000313" key="2">
    <source>
        <dbReference type="EMBL" id="OKH10907.1"/>
    </source>
</evidence>
<reference evidence="2 3" key="1">
    <citation type="submission" date="2016-11" db="EMBL/GenBank/DDBJ databases">
        <title>Draft Genome Sequences of Nine Cyanobacterial Strains from Diverse Habitats.</title>
        <authorList>
            <person name="Zhu T."/>
            <person name="Hou S."/>
            <person name="Lu X."/>
            <person name="Hess W.R."/>
        </authorList>
    </citation>
    <scope>NUCLEOTIDE SEQUENCE [LARGE SCALE GENOMIC DNA]</scope>
    <source>
        <strain evidence="2 3">NIES-592</strain>
    </source>
</reference>
<evidence type="ECO:0000313" key="3">
    <source>
        <dbReference type="Proteomes" id="UP000186391"/>
    </source>
</evidence>
<dbReference type="Proteomes" id="UP000186391">
    <property type="component" value="Unassembled WGS sequence"/>
</dbReference>
<protein>
    <recommendedName>
        <fullName evidence="4">DUF2808 domain-containing protein</fullName>
    </recommendedName>
</protein>
<name>A0A1U7GSX5_9CYAN</name>
<gene>
    <name evidence="2" type="ORF">NIES592_23535</name>
</gene>
<comment type="caution">
    <text evidence="2">The sequence shown here is derived from an EMBL/GenBank/DDBJ whole genome shotgun (WGS) entry which is preliminary data.</text>
</comment>
<keyword evidence="3" id="KW-1185">Reference proteome</keyword>
<organism evidence="2 3">
    <name type="scientific">Fischerella major NIES-592</name>
    <dbReference type="NCBI Taxonomy" id="210994"/>
    <lineage>
        <taxon>Bacteria</taxon>
        <taxon>Bacillati</taxon>
        <taxon>Cyanobacteriota</taxon>
        <taxon>Cyanophyceae</taxon>
        <taxon>Nostocales</taxon>
        <taxon>Hapalosiphonaceae</taxon>
        <taxon>Fischerella</taxon>
    </lineage>
</organism>